<feature type="domain" description="N-acetyltransferase" evidence="1">
    <location>
        <begin position="20"/>
        <end position="161"/>
    </location>
</feature>
<comment type="caution">
    <text evidence="2">The sequence shown here is derived from an EMBL/GenBank/DDBJ whole genome shotgun (WGS) entry which is preliminary data.</text>
</comment>
<dbReference type="Gene3D" id="3.40.630.30">
    <property type="match status" value="1"/>
</dbReference>
<proteinExistence type="predicted"/>
<keyword evidence="3" id="KW-1185">Reference proteome</keyword>
<dbReference type="Proteomes" id="UP001549320">
    <property type="component" value="Unassembled WGS sequence"/>
</dbReference>
<dbReference type="Pfam" id="PF13302">
    <property type="entry name" value="Acetyltransf_3"/>
    <property type="match status" value="1"/>
</dbReference>
<name>A0ABV2Q9Z9_9BURK</name>
<dbReference type="InterPro" id="IPR000182">
    <property type="entry name" value="GNAT_dom"/>
</dbReference>
<dbReference type="InterPro" id="IPR016181">
    <property type="entry name" value="Acyl_CoA_acyltransferase"/>
</dbReference>
<evidence type="ECO:0000259" key="1">
    <source>
        <dbReference type="Pfam" id="PF13302"/>
    </source>
</evidence>
<dbReference type="SUPFAM" id="SSF55729">
    <property type="entry name" value="Acyl-CoA N-acyltransferases (Nat)"/>
    <property type="match status" value="1"/>
</dbReference>
<evidence type="ECO:0000313" key="3">
    <source>
        <dbReference type="Proteomes" id="UP001549320"/>
    </source>
</evidence>
<protein>
    <submittedName>
        <fullName evidence="2">RimJ/RimL family protein N-acetyltransferase</fullName>
    </submittedName>
</protein>
<gene>
    <name evidence="2" type="ORF">ABIE13_002975</name>
</gene>
<reference evidence="2 3" key="1">
    <citation type="submission" date="2024-06" db="EMBL/GenBank/DDBJ databases">
        <title>Sorghum-associated microbial communities from plants grown in Nebraska, USA.</title>
        <authorList>
            <person name="Schachtman D."/>
        </authorList>
    </citation>
    <scope>NUCLEOTIDE SEQUENCE [LARGE SCALE GENOMIC DNA]</scope>
    <source>
        <strain evidence="2 3">2709</strain>
    </source>
</reference>
<sequence length="202" mass="23213">MSQELSMPAIKKTAWIDGHRLRLRQADVEDASFIFNLRQHPLRNQHMSATSPRPEDQIQWLERYALDNSQAYFVIEAKENPGHPPRAGGSQLLGTVRLYDARALSFCWGSWMLLPDAPPFTAIESALIVYRYALELGFRSAHFEVQQGNLAVCRFHENFGAVRVGEDAGQIQYTLDHERILESLHRYRRFLPAGIKRAPFIH</sequence>
<evidence type="ECO:0000313" key="2">
    <source>
        <dbReference type="EMBL" id="MET4577864.1"/>
    </source>
</evidence>
<dbReference type="EMBL" id="JBEPSH010000005">
    <property type="protein sequence ID" value="MET4577864.1"/>
    <property type="molecule type" value="Genomic_DNA"/>
</dbReference>
<organism evidence="2 3">
    <name type="scientific">Ottowia thiooxydans</name>
    <dbReference type="NCBI Taxonomy" id="219182"/>
    <lineage>
        <taxon>Bacteria</taxon>
        <taxon>Pseudomonadati</taxon>
        <taxon>Pseudomonadota</taxon>
        <taxon>Betaproteobacteria</taxon>
        <taxon>Burkholderiales</taxon>
        <taxon>Comamonadaceae</taxon>
        <taxon>Ottowia</taxon>
    </lineage>
</organism>
<accession>A0ABV2Q9Z9</accession>